<sequence>MTDAGIRRLLICAAWLALIVIAITTVAPIYDRPTFGHARIERLVAFMALGAMFAWSYPNRLLFSVLIVSCGAFGLEALQLITPDRHARLLDAFVKLAGGWSGLGFGHLTMSFMRAGRLRLGSQGDG</sequence>
<gene>
    <name evidence="2" type="ORF">CI1B_08980</name>
</gene>
<organism evidence="2 3">
    <name type="scientific">Bradyrhizobium ivorense</name>
    <dbReference type="NCBI Taxonomy" id="2511166"/>
    <lineage>
        <taxon>Bacteria</taxon>
        <taxon>Pseudomonadati</taxon>
        <taxon>Pseudomonadota</taxon>
        <taxon>Alphaproteobacteria</taxon>
        <taxon>Hyphomicrobiales</taxon>
        <taxon>Nitrobacteraceae</taxon>
        <taxon>Bradyrhizobium</taxon>
    </lineage>
</organism>
<dbReference type="EMBL" id="CAADFC020000004">
    <property type="protein sequence ID" value="VIO65791.1"/>
    <property type="molecule type" value="Genomic_DNA"/>
</dbReference>
<evidence type="ECO:0000256" key="1">
    <source>
        <dbReference type="SAM" id="Phobius"/>
    </source>
</evidence>
<keyword evidence="1" id="KW-0812">Transmembrane</keyword>
<evidence type="ECO:0000313" key="3">
    <source>
        <dbReference type="Proteomes" id="UP000328092"/>
    </source>
</evidence>
<feature type="transmembrane region" description="Helical" evidence="1">
    <location>
        <begin position="93"/>
        <end position="113"/>
    </location>
</feature>
<reference evidence="2" key="1">
    <citation type="submission" date="2019-02" db="EMBL/GenBank/DDBJ databases">
        <authorList>
            <person name="Pothier F.J."/>
        </authorList>
    </citation>
    <scope>NUCLEOTIDE SEQUENCE</scope>
    <source>
        <strain evidence="2">CI-1B</strain>
    </source>
</reference>
<comment type="caution">
    <text evidence="2">The sequence shown here is derived from an EMBL/GenBank/DDBJ whole genome shotgun (WGS) entry which is preliminary data.</text>
</comment>
<keyword evidence="1" id="KW-1133">Transmembrane helix</keyword>
<evidence type="ECO:0000313" key="2">
    <source>
        <dbReference type="EMBL" id="VIO65791.1"/>
    </source>
</evidence>
<protein>
    <submittedName>
        <fullName evidence="2">Uncharacterized protein</fullName>
    </submittedName>
</protein>
<feature type="transmembrane region" description="Helical" evidence="1">
    <location>
        <begin position="9"/>
        <end position="30"/>
    </location>
</feature>
<dbReference type="Proteomes" id="UP000328092">
    <property type="component" value="Unassembled WGS sequence"/>
</dbReference>
<dbReference type="RefSeq" id="WP_139482396.1">
    <property type="nucleotide sequence ID" value="NZ_CAADFB020000021.1"/>
</dbReference>
<dbReference type="OrthoDB" id="7908547at2"/>
<proteinExistence type="predicted"/>
<keyword evidence="3" id="KW-1185">Reference proteome</keyword>
<dbReference type="AlphaFoldDB" id="A0A508SVJ2"/>
<feature type="transmembrane region" description="Helical" evidence="1">
    <location>
        <begin position="36"/>
        <end position="54"/>
    </location>
</feature>
<keyword evidence="1" id="KW-0472">Membrane</keyword>
<name>A0A508SVJ2_9BRAD</name>
<feature type="transmembrane region" description="Helical" evidence="1">
    <location>
        <begin position="61"/>
        <end position="81"/>
    </location>
</feature>
<accession>A0A508SVJ2</accession>